<dbReference type="Pfam" id="PF03564">
    <property type="entry name" value="DUF1759"/>
    <property type="match status" value="1"/>
</dbReference>
<organism evidence="1 2">
    <name type="scientific">Loa loa</name>
    <name type="common">Eye worm</name>
    <name type="synonym">Filaria loa</name>
    <dbReference type="NCBI Taxonomy" id="7209"/>
    <lineage>
        <taxon>Eukaryota</taxon>
        <taxon>Metazoa</taxon>
        <taxon>Ecdysozoa</taxon>
        <taxon>Nematoda</taxon>
        <taxon>Chromadorea</taxon>
        <taxon>Rhabditida</taxon>
        <taxon>Spirurina</taxon>
        <taxon>Spiruromorpha</taxon>
        <taxon>Filarioidea</taxon>
        <taxon>Onchocercidae</taxon>
        <taxon>Loa</taxon>
    </lineage>
</organism>
<dbReference type="InterPro" id="IPR005312">
    <property type="entry name" value="DUF1759"/>
</dbReference>
<reference evidence="2" key="2">
    <citation type="submission" date="2016-11" db="UniProtKB">
        <authorList>
            <consortium name="WormBaseParasite"/>
        </authorList>
    </citation>
    <scope>IDENTIFICATION</scope>
</reference>
<name>A0A1I7VYK8_LOALO</name>
<dbReference type="Proteomes" id="UP000095285">
    <property type="component" value="Unassembled WGS sequence"/>
</dbReference>
<accession>A0A1I7VYK8</accession>
<proteinExistence type="predicted"/>
<keyword evidence="1" id="KW-1185">Reference proteome</keyword>
<protein>
    <submittedName>
        <fullName evidence="2">KIND domain-containing protein</fullName>
    </submittedName>
</protein>
<evidence type="ECO:0000313" key="1">
    <source>
        <dbReference type="Proteomes" id="UP000095285"/>
    </source>
</evidence>
<dbReference type="WBParaSite" id="EN70_7718">
    <property type="protein sequence ID" value="EN70_7718"/>
    <property type="gene ID" value="EN70_7718"/>
</dbReference>
<sequence length="155" mass="17831">RTLTTTRKDEERCAEIIIGDKGIFEPIHEGKEAVIILTMYKNETDQGVMRLSKNSNLLQKKEPSVPHHTINLQQLSLPIVNGDPRLWREFWSSFNIAVNSQAIPEIQKYLVFCLKGNVLQAVRGYDIVPENYEVIRRVLTEEYGESSTITKFVIQ</sequence>
<evidence type="ECO:0000313" key="2">
    <source>
        <dbReference type="WBParaSite" id="EN70_7718"/>
    </source>
</evidence>
<dbReference type="AlphaFoldDB" id="A0A1I7VYK8"/>
<reference evidence="1" key="1">
    <citation type="submission" date="2012-04" db="EMBL/GenBank/DDBJ databases">
        <title>The Genome Sequence of Loa loa.</title>
        <authorList>
            <consortium name="The Broad Institute Genome Sequencing Platform"/>
            <consortium name="Broad Institute Genome Sequencing Center for Infectious Disease"/>
            <person name="Nutman T.B."/>
            <person name="Fink D.L."/>
            <person name="Russ C."/>
            <person name="Young S."/>
            <person name="Zeng Q."/>
            <person name="Gargeya S."/>
            <person name="Alvarado L."/>
            <person name="Berlin A."/>
            <person name="Chapman S.B."/>
            <person name="Chen Z."/>
            <person name="Freedman E."/>
            <person name="Gellesch M."/>
            <person name="Goldberg J."/>
            <person name="Griggs A."/>
            <person name="Gujja S."/>
            <person name="Heilman E.R."/>
            <person name="Heiman D."/>
            <person name="Howarth C."/>
            <person name="Mehta T."/>
            <person name="Neiman D."/>
            <person name="Pearson M."/>
            <person name="Roberts A."/>
            <person name="Saif S."/>
            <person name="Shea T."/>
            <person name="Shenoy N."/>
            <person name="Sisk P."/>
            <person name="Stolte C."/>
            <person name="Sykes S."/>
            <person name="White J."/>
            <person name="Yandava C."/>
            <person name="Haas B."/>
            <person name="Henn M.R."/>
            <person name="Nusbaum C."/>
            <person name="Birren B."/>
        </authorList>
    </citation>
    <scope>NUCLEOTIDE SEQUENCE [LARGE SCALE GENOMIC DNA]</scope>
</reference>